<dbReference type="AlphaFoldDB" id="A0A7X1CNK3"/>
<reference evidence="2 3" key="1">
    <citation type="submission" date="2020-03" db="EMBL/GenBank/DDBJ databases">
        <title>Soil Listeria distribution.</title>
        <authorList>
            <person name="Liao J."/>
            <person name="Wiedmann M."/>
        </authorList>
    </citation>
    <scope>NUCLEOTIDE SEQUENCE [LARGE SCALE GENOMIC DNA]</scope>
    <source>
        <strain evidence="2 3">FSL L7-0741</strain>
    </source>
</reference>
<gene>
    <name evidence="2" type="ORF">HCA69_01420</name>
</gene>
<feature type="transmembrane region" description="Helical" evidence="1">
    <location>
        <begin position="15"/>
        <end position="37"/>
    </location>
</feature>
<sequence>MFESLIQMALGPEYVSLYVTFFMTMAVLRYWPVLAMVKPTMVLHTKHLCITPLPVIHWKPTEVYQARFIIIWLIQAMTRFSNTDDEASLSFPNSSIK</sequence>
<organism evidence="2 3">
    <name type="scientific">Listeria grandensis</name>
    <dbReference type="NCBI Taxonomy" id="1494963"/>
    <lineage>
        <taxon>Bacteria</taxon>
        <taxon>Bacillati</taxon>
        <taxon>Bacillota</taxon>
        <taxon>Bacilli</taxon>
        <taxon>Bacillales</taxon>
        <taxon>Listeriaceae</taxon>
        <taxon>Listeria</taxon>
    </lineage>
</organism>
<protein>
    <submittedName>
        <fullName evidence="2">Uncharacterized protein</fullName>
    </submittedName>
</protein>
<dbReference type="Proteomes" id="UP000535908">
    <property type="component" value="Unassembled WGS sequence"/>
</dbReference>
<evidence type="ECO:0000313" key="2">
    <source>
        <dbReference type="EMBL" id="MBC1935006.1"/>
    </source>
</evidence>
<evidence type="ECO:0000256" key="1">
    <source>
        <dbReference type="SAM" id="Phobius"/>
    </source>
</evidence>
<evidence type="ECO:0000313" key="3">
    <source>
        <dbReference type="Proteomes" id="UP000535908"/>
    </source>
</evidence>
<comment type="caution">
    <text evidence="2">The sequence shown here is derived from an EMBL/GenBank/DDBJ whole genome shotgun (WGS) entry which is preliminary data.</text>
</comment>
<proteinExistence type="predicted"/>
<keyword evidence="1" id="KW-0472">Membrane</keyword>
<name>A0A7X1CNK3_9LIST</name>
<accession>A0A7X1CNK3</accession>
<dbReference type="EMBL" id="JAARWN010000001">
    <property type="protein sequence ID" value="MBC1935006.1"/>
    <property type="molecule type" value="Genomic_DNA"/>
</dbReference>
<keyword evidence="1" id="KW-0812">Transmembrane</keyword>
<dbReference type="RefSeq" id="WP_185408683.1">
    <property type="nucleotide sequence ID" value="NZ_JAARRE010000001.1"/>
</dbReference>
<keyword evidence="1" id="KW-1133">Transmembrane helix</keyword>